<reference evidence="2 3" key="1">
    <citation type="journal article" date="2015" name="Proc. Natl. Acad. Sci. U.S.A.">
        <title>Expanded metabolic versatility of ubiquitous nitrite-oxidizing bacteria from the genus Nitrospira.</title>
        <authorList>
            <person name="Koch H."/>
            <person name="Lucker S."/>
            <person name="Albertsen M."/>
            <person name="Kitzinger K."/>
            <person name="Herbold C."/>
            <person name="Spieck E."/>
            <person name="Nielsen P.H."/>
            <person name="Wagner M."/>
            <person name="Daims H."/>
        </authorList>
    </citation>
    <scope>NUCLEOTIDE SEQUENCE [LARGE SCALE GENOMIC DNA]</scope>
    <source>
        <strain evidence="2 3">NSP M-1</strain>
    </source>
</reference>
<keyword evidence="3" id="KW-1185">Reference proteome</keyword>
<feature type="region of interest" description="Disordered" evidence="1">
    <location>
        <begin position="1"/>
        <end position="24"/>
    </location>
</feature>
<accession>A0A0K2GDL0</accession>
<protein>
    <recommendedName>
        <fullName evidence="4">Right handed beta helix domain-containing protein</fullName>
    </recommendedName>
</protein>
<dbReference type="Proteomes" id="UP000069205">
    <property type="component" value="Chromosome"/>
</dbReference>
<dbReference type="EMBL" id="CP011801">
    <property type="protein sequence ID" value="ALA59041.1"/>
    <property type="molecule type" value="Genomic_DNA"/>
</dbReference>
<evidence type="ECO:0000313" key="2">
    <source>
        <dbReference type="EMBL" id="ALA59041.1"/>
    </source>
</evidence>
<dbReference type="STRING" id="42253.NITMOv2_2628"/>
<dbReference type="SUPFAM" id="SSF51126">
    <property type="entry name" value="Pectin lyase-like"/>
    <property type="match status" value="1"/>
</dbReference>
<evidence type="ECO:0000256" key="1">
    <source>
        <dbReference type="SAM" id="MobiDB-lite"/>
    </source>
</evidence>
<evidence type="ECO:0008006" key="4">
    <source>
        <dbReference type="Google" id="ProtNLM"/>
    </source>
</evidence>
<sequence>MTGSAELRVPSAELTRPNPNSALGARHSQLGTTYHEEEGLMKCLLYGALSAVALWAGLGCGIGAAAGPVREAALPEPPREWVDTAMPSSAGRTIHVPAGGDLQDALDEARPGDVITLAAGAVYRGPFTLSNKKSGTGWITIQTDALDKLPPPGTRVSPSQASLMPTLISRKSHGVVTADKGAHHYRFIGLEVRPEEGAYIYSLLWFGQNKERSLEELPHHIVVDRCYLHGDPKKGSRRGVALNGRHLAVIDSHLSDFKEVGADSQAIMGWAGSGPFKIVNNRLEAAAEPINFGGGDPSIRDLVPSDIEIRHNHMTKPLSWKHGEPGYDGSSWAVKNLFELKNARRVVIDGNVLEHNWEHAQNGFAVLFTVRNQDGTAPWSAIEDVRFTNNIVRHSGSGLNLIGHDDNHPPDRTVQTKRILVKNNLWEDIGGTRWGGRGILFQVLWGTSDVVIEDNTGMQTGSVIHSEGPPHTAFVFRRNVMPHNEWGIFGRDAGTGIRALEAYFPGAVVTGNIFAGGDSLLYPSGNRFVDSAGDLLSTNAKAGNYRPAASKQDGGVGEGEQAGVDISALCQALGPLRSLAGMCQTPVAEAQSRPSTER</sequence>
<evidence type="ECO:0000313" key="3">
    <source>
        <dbReference type="Proteomes" id="UP000069205"/>
    </source>
</evidence>
<dbReference type="PATRIC" id="fig|42253.5.peg.2599"/>
<dbReference type="InterPro" id="IPR011050">
    <property type="entry name" value="Pectin_lyase_fold/virulence"/>
</dbReference>
<organism evidence="2 3">
    <name type="scientific">Nitrospira moscoviensis</name>
    <dbReference type="NCBI Taxonomy" id="42253"/>
    <lineage>
        <taxon>Bacteria</taxon>
        <taxon>Pseudomonadati</taxon>
        <taxon>Nitrospirota</taxon>
        <taxon>Nitrospiria</taxon>
        <taxon>Nitrospirales</taxon>
        <taxon>Nitrospiraceae</taxon>
        <taxon>Nitrospira</taxon>
    </lineage>
</organism>
<name>A0A0K2GDL0_NITMO</name>
<dbReference type="AlphaFoldDB" id="A0A0K2GDL0"/>
<dbReference type="KEGG" id="nmv:NITMOv2_2628"/>
<gene>
    <name evidence="2" type="ORF">NITMOv2_2628</name>
</gene>
<proteinExistence type="predicted"/>
<dbReference type="InterPro" id="IPR012334">
    <property type="entry name" value="Pectin_lyas_fold"/>
</dbReference>
<dbReference type="Gene3D" id="2.160.20.10">
    <property type="entry name" value="Single-stranded right-handed beta-helix, Pectin lyase-like"/>
    <property type="match status" value="1"/>
</dbReference>